<feature type="domain" description="FecR protein" evidence="2">
    <location>
        <begin position="140"/>
        <end position="223"/>
    </location>
</feature>
<organism evidence="4 5">
    <name type="scientific">Sphingobacterium gobiense</name>
    <dbReference type="NCBI Taxonomy" id="1382456"/>
    <lineage>
        <taxon>Bacteria</taxon>
        <taxon>Pseudomonadati</taxon>
        <taxon>Bacteroidota</taxon>
        <taxon>Sphingobacteriia</taxon>
        <taxon>Sphingobacteriales</taxon>
        <taxon>Sphingobacteriaceae</taxon>
        <taxon>Sphingobacterium</taxon>
    </lineage>
</organism>
<dbReference type="EMBL" id="PVBS01000003">
    <property type="protein sequence ID" value="PRD52748.1"/>
    <property type="molecule type" value="Genomic_DNA"/>
</dbReference>
<reference evidence="4 5" key="1">
    <citation type="submission" date="2018-02" db="EMBL/GenBank/DDBJ databases">
        <title>The draft genome of Sphingobacterium gobiense H7.</title>
        <authorList>
            <person name="Li L."/>
            <person name="Liu L."/>
            <person name="Zhang X."/>
            <person name="Wang T."/>
            <person name="Liang L."/>
        </authorList>
    </citation>
    <scope>NUCLEOTIDE SEQUENCE [LARGE SCALE GENOMIC DNA]</scope>
    <source>
        <strain evidence="4 5">ACCC 05757</strain>
    </source>
</reference>
<evidence type="ECO:0000259" key="2">
    <source>
        <dbReference type="Pfam" id="PF04773"/>
    </source>
</evidence>
<gene>
    <name evidence="4" type="ORF">C5749_16160</name>
</gene>
<feature type="domain" description="Protein FecR C-terminal" evidence="3">
    <location>
        <begin position="289"/>
        <end position="357"/>
    </location>
</feature>
<evidence type="ECO:0000259" key="3">
    <source>
        <dbReference type="Pfam" id="PF16344"/>
    </source>
</evidence>
<name>A0A2S9JIA9_9SPHI</name>
<keyword evidence="5" id="KW-1185">Reference proteome</keyword>
<comment type="caution">
    <text evidence="4">The sequence shown here is derived from an EMBL/GenBank/DDBJ whole genome shotgun (WGS) entry which is preliminary data.</text>
</comment>
<feature type="transmembrane region" description="Helical" evidence="1">
    <location>
        <begin position="88"/>
        <end position="110"/>
    </location>
</feature>
<protein>
    <recommendedName>
        <fullName evidence="6">Anti-sigma factor</fullName>
    </recommendedName>
</protein>
<dbReference type="Gene3D" id="2.60.120.1440">
    <property type="match status" value="1"/>
</dbReference>
<dbReference type="InterPro" id="IPR012373">
    <property type="entry name" value="Ferrdict_sens_TM"/>
</dbReference>
<evidence type="ECO:0000313" key="4">
    <source>
        <dbReference type="EMBL" id="PRD52748.1"/>
    </source>
</evidence>
<evidence type="ECO:0000256" key="1">
    <source>
        <dbReference type="SAM" id="Phobius"/>
    </source>
</evidence>
<dbReference type="AlphaFoldDB" id="A0A2S9JIA9"/>
<proteinExistence type="predicted"/>
<dbReference type="Gene3D" id="3.55.50.30">
    <property type="match status" value="1"/>
</dbReference>
<dbReference type="Pfam" id="PF16344">
    <property type="entry name" value="FecR_C"/>
    <property type="match status" value="1"/>
</dbReference>
<keyword evidence="1" id="KW-0812">Transmembrane</keyword>
<dbReference type="PIRSF" id="PIRSF018266">
    <property type="entry name" value="FecR"/>
    <property type="match status" value="1"/>
</dbReference>
<evidence type="ECO:0000313" key="5">
    <source>
        <dbReference type="Proteomes" id="UP000238642"/>
    </source>
</evidence>
<dbReference type="OrthoDB" id="663025at2"/>
<dbReference type="PANTHER" id="PTHR30273:SF2">
    <property type="entry name" value="PROTEIN FECR"/>
    <property type="match status" value="1"/>
</dbReference>
<dbReference type="Pfam" id="PF04773">
    <property type="entry name" value="FecR"/>
    <property type="match status" value="1"/>
</dbReference>
<keyword evidence="1" id="KW-0472">Membrane</keyword>
<dbReference type="InterPro" id="IPR006860">
    <property type="entry name" value="FecR"/>
</dbReference>
<dbReference type="PANTHER" id="PTHR30273">
    <property type="entry name" value="PERIPLASMIC SIGNAL SENSOR AND SIGMA FACTOR ACTIVATOR FECR-RELATED"/>
    <property type="match status" value="1"/>
</dbReference>
<sequence>MSMDRITYLVEKFWRGEATEKEKKEILRYLEQHKPEWRSRMEQAFFADEPSEDDLGVERAEHVFAQIESITHIKEKTPITRIHRIRPYVRIAVAIIVLMLFGWGMSVYLMDSRPKQMMVSTSIPKLDTIVHRNLNQEDLILRLEDGSKVFLTSGSSITYLSHFDVNKREVFLDGKATFDVAKDTLRPFTVWADGYSTTALGTTFSVSAYHTKVFKVNLISGKVVVRSSSKSPVTLSDVYLEPGEELRVNPLSGRWAVSDKKLLPTPLANKQVPRRKKEEISEASEDTLLVFDKTPLNEVFHRISRQFDVKIDLSGVDVSQLSFTGDFHPTDSLDVVVSIICNMNDLMYHEEKRTIRIEKINK</sequence>
<keyword evidence="1" id="KW-1133">Transmembrane helix</keyword>
<dbReference type="InterPro" id="IPR032508">
    <property type="entry name" value="FecR_C"/>
</dbReference>
<evidence type="ECO:0008006" key="6">
    <source>
        <dbReference type="Google" id="ProtNLM"/>
    </source>
</evidence>
<dbReference type="GO" id="GO:0016989">
    <property type="term" value="F:sigma factor antagonist activity"/>
    <property type="evidence" value="ECO:0007669"/>
    <property type="project" value="TreeGrafter"/>
</dbReference>
<accession>A0A2S9JIA9</accession>
<dbReference type="Proteomes" id="UP000238642">
    <property type="component" value="Unassembled WGS sequence"/>
</dbReference>